<dbReference type="InterPro" id="IPR052156">
    <property type="entry name" value="BCAA_Transport_ATP-bd_LivF"/>
</dbReference>
<feature type="domain" description="ABC transporter" evidence="6">
    <location>
        <begin position="2"/>
        <end position="241"/>
    </location>
</feature>
<dbReference type="OrthoDB" id="9779136at2"/>
<dbReference type="GO" id="GO:0015658">
    <property type="term" value="F:branched-chain amino acid transmembrane transporter activity"/>
    <property type="evidence" value="ECO:0007669"/>
    <property type="project" value="TreeGrafter"/>
</dbReference>
<reference evidence="8" key="1">
    <citation type="submission" date="2016-10" db="EMBL/GenBank/DDBJ databases">
        <authorList>
            <person name="Varghese N."/>
            <person name="Submissions S."/>
        </authorList>
    </citation>
    <scope>NUCLEOTIDE SEQUENCE [LARGE SCALE GENOMIC DNA]</scope>
    <source>
        <strain evidence="8">DSM 17038</strain>
    </source>
</reference>
<evidence type="ECO:0000256" key="2">
    <source>
        <dbReference type="ARBA" id="ARBA00022448"/>
    </source>
</evidence>
<dbReference type="GO" id="GO:0015807">
    <property type="term" value="P:L-amino acid transport"/>
    <property type="evidence" value="ECO:0007669"/>
    <property type="project" value="TreeGrafter"/>
</dbReference>
<keyword evidence="8" id="KW-1185">Reference proteome</keyword>
<evidence type="ECO:0000256" key="3">
    <source>
        <dbReference type="ARBA" id="ARBA00022741"/>
    </source>
</evidence>
<evidence type="ECO:0000259" key="6">
    <source>
        <dbReference type="PROSITE" id="PS50893"/>
    </source>
</evidence>
<proteinExistence type="inferred from homology"/>
<dbReference type="EMBL" id="FOOX01000002">
    <property type="protein sequence ID" value="SFG16392.1"/>
    <property type="molecule type" value="Genomic_DNA"/>
</dbReference>
<dbReference type="Proteomes" id="UP000199337">
    <property type="component" value="Unassembled WGS sequence"/>
</dbReference>
<dbReference type="RefSeq" id="WP_092469161.1">
    <property type="nucleotide sequence ID" value="NZ_FOOX01000002.1"/>
</dbReference>
<keyword evidence="3" id="KW-0547">Nucleotide-binding</keyword>
<dbReference type="InterPro" id="IPR003439">
    <property type="entry name" value="ABC_transporter-like_ATP-bd"/>
</dbReference>
<evidence type="ECO:0000313" key="7">
    <source>
        <dbReference type="EMBL" id="SFG16392.1"/>
    </source>
</evidence>
<keyword evidence="4 7" id="KW-0067">ATP-binding</keyword>
<dbReference type="STRING" id="341036.SAMN05660649_00941"/>
<comment type="similarity">
    <text evidence="1">Belongs to the ABC transporter superfamily.</text>
</comment>
<evidence type="ECO:0000313" key="8">
    <source>
        <dbReference type="Proteomes" id="UP000199337"/>
    </source>
</evidence>
<accession>A0A1I2PJP5</accession>
<dbReference type="CDD" id="cd03224">
    <property type="entry name" value="ABC_TM1139_LivF_branched"/>
    <property type="match status" value="1"/>
</dbReference>
<dbReference type="GO" id="GO:0016887">
    <property type="term" value="F:ATP hydrolysis activity"/>
    <property type="evidence" value="ECO:0007669"/>
    <property type="project" value="InterPro"/>
</dbReference>
<dbReference type="AlphaFoldDB" id="A0A1I2PJP5"/>
<dbReference type="Gene3D" id="3.40.50.300">
    <property type="entry name" value="P-loop containing nucleotide triphosphate hydrolases"/>
    <property type="match status" value="1"/>
</dbReference>
<keyword evidence="2" id="KW-0813">Transport</keyword>
<protein>
    <submittedName>
        <fullName evidence="7">Branched-chain amino acid transport system ATP-binding protein</fullName>
    </submittedName>
</protein>
<gene>
    <name evidence="7" type="ORF">SAMN05660649_00941</name>
</gene>
<name>A0A1I2PJP5_9FIRM</name>
<dbReference type="SUPFAM" id="SSF52540">
    <property type="entry name" value="P-loop containing nucleoside triphosphate hydrolases"/>
    <property type="match status" value="1"/>
</dbReference>
<evidence type="ECO:0000256" key="5">
    <source>
        <dbReference type="ARBA" id="ARBA00022970"/>
    </source>
</evidence>
<evidence type="ECO:0000256" key="1">
    <source>
        <dbReference type="ARBA" id="ARBA00005417"/>
    </source>
</evidence>
<dbReference type="GO" id="GO:0005524">
    <property type="term" value="F:ATP binding"/>
    <property type="evidence" value="ECO:0007669"/>
    <property type="project" value="UniProtKB-KW"/>
</dbReference>
<dbReference type="InterPro" id="IPR003593">
    <property type="entry name" value="AAA+_ATPase"/>
</dbReference>
<evidence type="ECO:0000256" key="4">
    <source>
        <dbReference type="ARBA" id="ARBA00022840"/>
    </source>
</evidence>
<dbReference type="InterPro" id="IPR027417">
    <property type="entry name" value="P-loop_NTPase"/>
</dbReference>
<dbReference type="Pfam" id="PF00005">
    <property type="entry name" value="ABC_tran"/>
    <property type="match status" value="1"/>
</dbReference>
<sequence length="249" mass="26849">MLRIEGLDVYHGYVQAVRGLSLHVKEGELLAILGANGAGKSTLLGTLAGLNKPVKGNIMFKRTGDTPKDITGNSPEKMVRQGISLVPERREIFSSLSVLDNLMLGAYHRYRSDKATISNDVGEVMEIFPALKGREKEMAGTLSGGLQQMLAIGRALMAHPKMLLLDEPSVGLAPLVVREIMSILSQLKKTGVTIMLVEQNTRAALKVADRALVMERGTITISGSSAELMSDSKVQQAYLGRARIQPAIA</sequence>
<dbReference type="PANTHER" id="PTHR43820">
    <property type="entry name" value="HIGH-AFFINITY BRANCHED-CHAIN AMINO ACID TRANSPORT ATP-BINDING PROTEIN LIVF"/>
    <property type="match status" value="1"/>
</dbReference>
<dbReference type="SMART" id="SM00382">
    <property type="entry name" value="AAA"/>
    <property type="match status" value="1"/>
</dbReference>
<keyword evidence="5" id="KW-0029">Amino-acid transport</keyword>
<dbReference type="PROSITE" id="PS50893">
    <property type="entry name" value="ABC_TRANSPORTER_2"/>
    <property type="match status" value="1"/>
</dbReference>
<organism evidence="7 8">
    <name type="scientific">Desulfotruncus arcticus DSM 17038</name>
    <dbReference type="NCBI Taxonomy" id="1121424"/>
    <lineage>
        <taxon>Bacteria</taxon>
        <taxon>Bacillati</taxon>
        <taxon>Bacillota</taxon>
        <taxon>Clostridia</taxon>
        <taxon>Eubacteriales</taxon>
        <taxon>Desulfallaceae</taxon>
        <taxon>Desulfotruncus</taxon>
    </lineage>
</organism>
<dbReference type="PANTHER" id="PTHR43820:SF4">
    <property type="entry name" value="HIGH-AFFINITY BRANCHED-CHAIN AMINO ACID TRANSPORT ATP-BINDING PROTEIN LIVF"/>
    <property type="match status" value="1"/>
</dbReference>